<dbReference type="OrthoDB" id="2923349at2759"/>
<reference evidence="3 4" key="1">
    <citation type="journal article" date="2016" name="Genome Announc.">
        <title>Genome Sequence of Madurella mycetomatis mm55, Isolated from a Human Mycetoma Case in Sudan.</title>
        <authorList>
            <person name="Smit S."/>
            <person name="Derks M.F."/>
            <person name="Bervoets S."/>
            <person name="Fahal A."/>
            <person name="van Leeuwen W."/>
            <person name="van Belkum A."/>
            <person name="van de Sande W.W."/>
        </authorList>
    </citation>
    <scope>NUCLEOTIDE SEQUENCE [LARGE SCALE GENOMIC DNA]</scope>
    <source>
        <strain evidence="4">mm55</strain>
    </source>
</reference>
<comment type="caution">
    <text evidence="3">The sequence shown here is derived from an EMBL/GenBank/DDBJ whole genome shotgun (WGS) entry which is preliminary data.</text>
</comment>
<dbReference type="Pfam" id="PF14021">
    <property type="entry name" value="TNT"/>
    <property type="match status" value="1"/>
</dbReference>
<evidence type="ECO:0000313" key="3">
    <source>
        <dbReference type="EMBL" id="KXX76777.1"/>
    </source>
</evidence>
<dbReference type="VEuPathDB" id="FungiDB:MMYC01_206038"/>
<dbReference type="InterPro" id="IPR053024">
    <property type="entry name" value="Fungal_surface_NADase"/>
</dbReference>
<dbReference type="PANTHER" id="PTHR42059:SF1">
    <property type="entry name" value="TNT DOMAIN-CONTAINING PROTEIN"/>
    <property type="match status" value="1"/>
</dbReference>
<feature type="chain" id="PRO_5008043496" description="TNT domain-containing protein" evidence="1">
    <location>
        <begin position="18"/>
        <end position="239"/>
    </location>
</feature>
<proteinExistence type="predicted"/>
<dbReference type="Proteomes" id="UP000078237">
    <property type="component" value="Unassembled WGS sequence"/>
</dbReference>
<gene>
    <name evidence="3" type="ORF">MMYC01_206038</name>
</gene>
<dbReference type="InterPro" id="IPR025331">
    <property type="entry name" value="TNT"/>
</dbReference>
<accession>A0A175VZ57</accession>
<dbReference type="AlphaFoldDB" id="A0A175VZ57"/>
<name>A0A175VZ57_9PEZI</name>
<sequence length="239" mass="25569">MKLPIVLSIVLPLPALALPFTARSAAPAVASCGRRNTPRYCEGTAYNTSQLQTYLCGDSRLGPAKLPGDSESDDPLALILHPTFYDRLGGLCPGAFISAWFNESSGWWNYPPQSGFALIRDGEGGGEDGTPIQGNLTLPVDTLVDRFGSEFGNFVSPAGAPYAQRALPPSNLVAGEGQDASTYNYKVYSVVQDLVVLAGPIAPWFGQPGAGVQYMLYDNVATLIEQGYLRREDPSVLIH</sequence>
<dbReference type="PANTHER" id="PTHR42059">
    <property type="entry name" value="TNT DOMAIN-CONTAINING PROTEIN"/>
    <property type="match status" value="1"/>
</dbReference>
<keyword evidence="1" id="KW-0732">Signal</keyword>
<evidence type="ECO:0000256" key="1">
    <source>
        <dbReference type="SAM" id="SignalP"/>
    </source>
</evidence>
<dbReference type="EMBL" id="LCTW02000194">
    <property type="protein sequence ID" value="KXX76777.1"/>
    <property type="molecule type" value="Genomic_DNA"/>
</dbReference>
<feature type="signal peptide" evidence="1">
    <location>
        <begin position="1"/>
        <end position="17"/>
    </location>
</feature>
<organism evidence="3 4">
    <name type="scientific">Madurella mycetomatis</name>
    <dbReference type="NCBI Taxonomy" id="100816"/>
    <lineage>
        <taxon>Eukaryota</taxon>
        <taxon>Fungi</taxon>
        <taxon>Dikarya</taxon>
        <taxon>Ascomycota</taxon>
        <taxon>Pezizomycotina</taxon>
        <taxon>Sordariomycetes</taxon>
        <taxon>Sordariomycetidae</taxon>
        <taxon>Sordariales</taxon>
        <taxon>Sordariales incertae sedis</taxon>
        <taxon>Madurella</taxon>
    </lineage>
</organism>
<keyword evidence="4" id="KW-1185">Reference proteome</keyword>
<dbReference type="GO" id="GO:0050135">
    <property type="term" value="F:NADP+ nucleosidase activity"/>
    <property type="evidence" value="ECO:0007669"/>
    <property type="project" value="InterPro"/>
</dbReference>
<feature type="domain" description="TNT" evidence="2">
    <location>
        <begin position="137"/>
        <end position="231"/>
    </location>
</feature>
<evidence type="ECO:0000313" key="4">
    <source>
        <dbReference type="Proteomes" id="UP000078237"/>
    </source>
</evidence>
<protein>
    <recommendedName>
        <fullName evidence="2">TNT domain-containing protein</fullName>
    </recommendedName>
</protein>
<evidence type="ECO:0000259" key="2">
    <source>
        <dbReference type="Pfam" id="PF14021"/>
    </source>
</evidence>